<evidence type="ECO:0000256" key="4">
    <source>
        <dbReference type="SAM" id="MobiDB-lite"/>
    </source>
</evidence>
<dbReference type="SMART" id="SM00342">
    <property type="entry name" value="HTH_ARAC"/>
    <property type="match status" value="1"/>
</dbReference>
<dbReference type="Proteomes" id="UP001367513">
    <property type="component" value="Unassembled WGS sequence"/>
</dbReference>
<dbReference type="InterPro" id="IPR035418">
    <property type="entry name" value="AraC-bd_2"/>
</dbReference>
<evidence type="ECO:0000313" key="6">
    <source>
        <dbReference type="EMBL" id="MEK6463233.1"/>
    </source>
</evidence>
<dbReference type="Gene3D" id="1.10.10.60">
    <property type="entry name" value="Homeodomain-like"/>
    <property type="match status" value="1"/>
</dbReference>
<reference evidence="6 7" key="1">
    <citation type="submission" date="2024-03" db="EMBL/GenBank/DDBJ databases">
        <title>Draft genome sequence of Pseudonocardia carboxydivorans JCM 14827.</title>
        <authorList>
            <person name="Duangmal K."/>
        </authorList>
    </citation>
    <scope>NUCLEOTIDE SEQUENCE [LARGE SCALE GENOMIC DNA]</scope>
    <source>
        <strain evidence="6 7">JCM 14827</strain>
    </source>
</reference>
<evidence type="ECO:0000313" key="7">
    <source>
        <dbReference type="Proteomes" id="UP001367513"/>
    </source>
</evidence>
<dbReference type="SUPFAM" id="SSF46689">
    <property type="entry name" value="Homeodomain-like"/>
    <property type="match status" value="1"/>
</dbReference>
<dbReference type="RefSeq" id="WP_346108739.1">
    <property type="nucleotide sequence ID" value="NZ_BAAAOD010000103.1"/>
</dbReference>
<dbReference type="InterPro" id="IPR018060">
    <property type="entry name" value="HTH_AraC"/>
</dbReference>
<evidence type="ECO:0000256" key="1">
    <source>
        <dbReference type="ARBA" id="ARBA00023015"/>
    </source>
</evidence>
<dbReference type="InterPro" id="IPR050204">
    <property type="entry name" value="AraC_XylS_family_regulators"/>
</dbReference>
<keyword evidence="7" id="KW-1185">Reference proteome</keyword>
<dbReference type="InterPro" id="IPR009057">
    <property type="entry name" value="Homeodomain-like_sf"/>
</dbReference>
<keyword evidence="3" id="KW-0804">Transcription</keyword>
<feature type="domain" description="HTH araC/xylS-type" evidence="5">
    <location>
        <begin position="168"/>
        <end position="269"/>
    </location>
</feature>
<dbReference type="PANTHER" id="PTHR46796">
    <property type="entry name" value="HTH-TYPE TRANSCRIPTIONAL ACTIVATOR RHAS-RELATED"/>
    <property type="match status" value="1"/>
</dbReference>
<dbReference type="PANTHER" id="PTHR46796:SF6">
    <property type="entry name" value="ARAC SUBFAMILY"/>
    <property type="match status" value="1"/>
</dbReference>
<protein>
    <submittedName>
        <fullName evidence="6">Helix-turn-helix domain-containing protein</fullName>
    </submittedName>
</protein>
<accession>A0ABU9AA82</accession>
<keyword evidence="1" id="KW-0805">Transcription regulation</keyword>
<dbReference type="EMBL" id="JBBPIX010000002">
    <property type="protein sequence ID" value="MEK6463233.1"/>
    <property type="molecule type" value="Genomic_DNA"/>
</dbReference>
<evidence type="ECO:0000259" key="5">
    <source>
        <dbReference type="PROSITE" id="PS01124"/>
    </source>
</evidence>
<keyword evidence="2" id="KW-0238">DNA-binding</keyword>
<evidence type="ECO:0000256" key="2">
    <source>
        <dbReference type="ARBA" id="ARBA00023125"/>
    </source>
</evidence>
<dbReference type="PROSITE" id="PS01124">
    <property type="entry name" value="HTH_ARAC_FAMILY_2"/>
    <property type="match status" value="1"/>
</dbReference>
<organism evidence="6 7">
    <name type="scientific">Pseudonocardia alni subsp. carboxydivorans</name>
    <dbReference type="NCBI Taxonomy" id="415010"/>
    <lineage>
        <taxon>Bacteria</taxon>
        <taxon>Bacillati</taxon>
        <taxon>Actinomycetota</taxon>
        <taxon>Actinomycetes</taxon>
        <taxon>Pseudonocardiales</taxon>
        <taxon>Pseudonocardiaceae</taxon>
        <taxon>Pseudonocardia</taxon>
    </lineage>
</organism>
<dbReference type="Pfam" id="PF12833">
    <property type="entry name" value="HTH_18"/>
    <property type="match status" value="1"/>
</dbReference>
<proteinExistence type="predicted"/>
<evidence type="ECO:0000256" key="3">
    <source>
        <dbReference type="ARBA" id="ARBA00023163"/>
    </source>
</evidence>
<dbReference type="Pfam" id="PF14525">
    <property type="entry name" value="AraC_binding_2"/>
    <property type="match status" value="1"/>
</dbReference>
<sequence length="280" mass="28871">MTTVTDRPTDSGPGTVPGPDGPDDVSFTTVTGDLPAPGGDRLVLVVALAGSALLGDGEPLVPGRWALLDPARPGTPTADAAFRALCVRFPRDRVEPRGEPFTGVAGTAFDAGPGLAGYVCDTLRHLDAHRLAMGPHAAVAVRHAVDLVGVLLRSTAGAEPAPHCDLLDRIKAHVEAHLGDPDLAPAGIAAAHFVSARHLHNLFAGTGTSAAAWIRARRVEMCRRDLADPALADVPAAAIGSRWGFRGPSHFGQVFKRATGLTPAAYREGARSASSSSSCS</sequence>
<feature type="region of interest" description="Disordered" evidence="4">
    <location>
        <begin position="1"/>
        <end position="24"/>
    </location>
</feature>
<gene>
    <name evidence="6" type="ORF">WG925_05705</name>
</gene>
<comment type="caution">
    <text evidence="6">The sequence shown here is derived from an EMBL/GenBank/DDBJ whole genome shotgun (WGS) entry which is preliminary data.</text>
</comment>
<name>A0ABU9AA82_PSEA5</name>